<protein>
    <submittedName>
        <fullName evidence="1">Uncharacterized protein</fullName>
    </submittedName>
</protein>
<sequence>MNTDLCSVRLGGKTQAVTPPASRLKELSPFFLSSCSLVRSSVKLALLTKEYPLEIVNTHSLEFSLSCLLIKETVI</sequence>
<dbReference type="Proteomes" id="UP000826195">
    <property type="component" value="Unassembled WGS sequence"/>
</dbReference>
<evidence type="ECO:0000313" key="1">
    <source>
        <dbReference type="EMBL" id="KAH0569162.1"/>
    </source>
</evidence>
<keyword evidence="2" id="KW-1185">Reference proteome</keyword>
<gene>
    <name evidence="1" type="ORF">KQX54_021871</name>
</gene>
<evidence type="ECO:0000313" key="2">
    <source>
        <dbReference type="Proteomes" id="UP000826195"/>
    </source>
</evidence>
<name>A0AAV7J9P1_COTGL</name>
<dbReference type="AlphaFoldDB" id="A0AAV7J9P1"/>
<organism evidence="1 2">
    <name type="scientific">Cotesia glomerata</name>
    <name type="common">Lepidopteran parasitic wasp</name>
    <name type="synonym">Apanteles glomeratus</name>
    <dbReference type="NCBI Taxonomy" id="32391"/>
    <lineage>
        <taxon>Eukaryota</taxon>
        <taxon>Metazoa</taxon>
        <taxon>Ecdysozoa</taxon>
        <taxon>Arthropoda</taxon>
        <taxon>Hexapoda</taxon>
        <taxon>Insecta</taxon>
        <taxon>Pterygota</taxon>
        <taxon>Neoptera</taxon>
        <taxon>Endopterygota</taxon>
        <taxon>Hymenoptera</taxon>
        <taxon>Apocrita</taxon>
        <taxon>Ichneumonoidea</taxon>
        <taxon>Braconidae</taxon>
        <taxon>Microgastrinae</taxon>
        <taxon>Cotesia</taxon>
    </lineage>
</organism>
<dbReference type="EMBL" id="JAHXZJ010000001">
    <property type="protein sequence ID" value="KAH0569162.1"/>
    <property type="molecule type" value="Genomic_DNA"/>
</dbReference>
<comment type="caution">
    <text evidence="1">The sequence shown here is derived from an EMBL/GenBank/DDBJ whole genome shotgun (WGS) entry which is preliminary data.</text>
</comment>
<accession>A0AAV7J9P1</accession>
<reference evidence="1 2" key="1">
    <citation type="journal article" date="2021" name="J. Hered.">
        <title>A chromosome-level genome assembly of the parasitoid wasp, Cotesia glomerata (Hymenoptera: Braconidae).</title>
        <authorList>
            <person name="Pinto B.J."/>
            <person name="Weis J.J."/>
            <person name="Gamble T."/>
            <person name="Ode P.J."/>
            <person name="Paul R."/>
            <person name="Zaspel J.M."/>
        </authorList>
    </citation>
    <scope>NUCLEOTIDE SEQUENCE [LARGE SCALE GENOMIC DNA]</scope>
    <source>
        <strain evidence="1">CgM1</strain>
    </source>
</reference>
<proteinExistence type="predicted"/>